<dbReference type="EMBL" id="CP046884">
    <property type="protein sequence ID" value="QNQ91114.1"/>
    <property type="molecule type" value="Genomic_DNA"/>
</dbReference>
<dbReference type="RefSeq" id="WP_187974427.1">
    <property type="nucleotide sequence ID" value="NZ_CP046884.1"/>
</dbReference>
<reference evidence="1 2" key="1">
    <citation type="submission" date="2019-12" db="EMBL/GenBank/DDBJ databases">
        <title>Corynebacterium sp. nov., isolated from feces of the Anser Albifrons in China.</title>
        <authorList>
            <person name="Liu Q."/>
        </authorList>
    </citation>
    <scope>NUCLEOTIDE SEQUENCE [LARGE SCALE GENOMIC DNA]</scope>
    <source>
        <strain evidence="1 2">4H37-19</strain>
    </source>
</reference>
<dbReference type="AlphaFoldDB" id="A0A7H0SRD9"/>
<sequence>MPTHTLACGNRAQQLAQHINLPNRHSLTAVPASRNLVFLTELAHEVLPVDPTPSLAEIAAQPDVPHLGHPAPAPQHPSEPLRFIILGSDAALSAVLTRLMRADHLWAEIAFIPVSASVAAVNWGLSSDPVEAADFAMSAPVCPAPTIRSDKGLVVAGSATLTAEANAQYTGEIIVDDTTVLFHRNSAPEKRPLFGEYGARLIPMVDAPGIVAAKLITPLEGAAGRRRVPLEKLYTRWHTPGLRWLTRGAHQPAAIVEPEHVFQGRAVQTGGEKIIVTIDGIAAQRPVKRATFYRHLRDLQVVRNPTAESGNFPYAGKNT</sequence>
<dbReference type="Proteomes" id="UP000516320">
    <property type="component" value="Chromosome"/>
</dbReference>
<evidence type="ECO:0000313" key="1">
    <source>
        <dbReference type="EMBL" id="QNQ91114.1"/>
    </source>
</evidence>
<evidence type="ECO:0008006" key="3">
    <source>
        <dbReference type="Google" id="ProtNLM"/>
    </source>
</evidence>
<accession>A0A7H0SRD9</accession>
<keyword evidence="2" id="KW-1185">Reference proteome</keyword>
<name>A0A7H0SRD9_9CORY</name>
<proteinExistence type="predicted"/>
<protein>
    <recommendedName>
        <fullName evidence="3">DAGKc domain-containing protein</fullName>
    </recommendedName>
</protein>
<organism evidence="1 2">
    <name type="scientific">Corynebacterium poyangense</name>
    <dbReference type="NCBI Taxonomy" id="2684405"/>
    <lineage>
        <taxon>Bacteria</taxon>
        <taxon>Bacillati</taxon>
        <taxon>Actinomycetota</taxon>
        <taxon>Actinomycetes</taxon>
        <taxon>Mycobacteriales</taxon>
        <taxon>Corynebacteriaceae</taxon>
        <taxon>Corynebacterium</taxon>
    </lineage>
</organism>
<dbReference type="KEGG" id="cpoy:GP475_11085"/>
<evidence type="ECO:0000313" key="2">
    <source>
        <dbReference type="Proteomes" id="UP000516320"/>
    </source>
</evidence>
<gene>
    <name evidence="1" type="ORF">GP475_11085</name>
</gene>